<dbReference type="InterPro" id="IPR003462">
    <property type="entry name" value="ODC_Mu_crystall"/>
</dbReference>
<dbReference type="RefSeq" id="WP_094884088.1">
    <property type="nucleotide sequence ID" value="NZ_NPMS01000001.1"/>
</dbReference>
<dbReference type="Pfam" id="PF02423">
    <property type="entry name" value="OCD_Mu_crystall"/>
    <property type="match status" value="1"/>
</dbReference>
<keyword evidence="2" id="KW-1185">Reference proteome</keyword>
<accession>A0A265NES2</accession>
<dbReference type="Proteomes" id="UP000216498">
    <property type="component" value="Unassembled WGS sequence"/>
</dbReference>
<dbReference type="PANTHER" id="PTHR13812">
    <property type="entry name" value="KETIMINE REDUCTASE MU-CRYSTALLIN"/>
    <property type="match status" value="1"/>
</dbReference>
<dbReference type="Gene3D" id="3.30.1780.10">
    <property type="entry name" value="ornithine cyclodeaminase, domain 1"/>
    <property type="match status" value="1"/>
</dbReference>
<dbReference type="InterPro" id="IPR036291">
    <property type="entry name" value="NAD(P)-bd_dom_sf"/>
</dbReference>
<dbReference type="EMBL" id="NPMS01000001">
    <property type="protein sequence ID" value="OZU90493.1"/>
    <property type="molecule type" value="Genomic_DNA"/>
</dbReference>
<evidence type="ECO:0000313" key="2">
    <source>
        <dbReference type="Proteomes" id="UP000216498"/>
    </source>
</evidence>
<dbReference type="SUPFAM" id="SSF51735">
    <property type="entry name" value="NAD(P)-binding Rossmann-fold domains"/>
    <property type="match status" value="1"/>
</dbReference>
<dbReference type="PIRSF" id="PIRSF001439">
    <property type="entry name" value="CryM"/>
    <property type="match status" value="1"/>
</dbReference>
<evidence type="ECO:0000313" key="1">
    <source>
        <dbReference type="EMBL" id="OZU90493.1"/>
    </source>
</evidence>
<sequence length="318" mass="35206">MLFLNEQDIRKAVSMKDMIDSIDKAYELYESKQFQMPTRMQVAKDSNTLIVMPCITKEAIGTKLVTSFPENTELPTLHGLVVLNSSETGEIKAILDGSFITGFRTGAIGGSAIRHLAKSDASKLAVIGTGVQGLYQTLAACTERTITDIFLYNRTYEKISGFKQELEKWIGDSIRIHTMKTVESAIQDAEIVITATTSFTPVLPDEPKLLSNKLFVGIGSFQPAMREFPEALYAQSDHIYVDSEDAIKESGDLAIPLENKWITRNTIQTMSSYLKSEQNTIHDKSIIFKSTGMALFDVVAADLIYENAVQKGVGKKLI</sequence>
<proteinExistence type="predicted"/>
<comment type="caution">
    <text evidence="1">The sequence shown here is derived from an EMBL/GenBank/DDBJ whole genome shotgun (WGS) entry which is preliminary data.</text>
</comment>
<name>A0A265NES2_9BACI</name>
<protein>
    <recommendedName>
        <fullName evidence="3">Ornithine cyclodeaminase</fullName>
    </recommendedName>
</protein>
<dbReference type="AlphaFoldDB" id="A0A265NES2"/>
<organism evidence="1 2">
    <name type="scientific">Virgibacillus indicus</name>
    <dbReference type="NCBI Taxonomy" id="2024554"/>
    <lineage>
        <taxon>Bacteria</taxon>
        <taxon>Bacillati</taxon>
        <taxon>Bacillota</taxon>
        <taxon>Bacilli</taxon>
        <taxon>Bacillales</taxon>
        <taxon>Bacillaceae</taxon>
        <taxon>Virgibacillus</taxon>
    </lineage>
</organism>
<dbReference type="PANTHER" id="PTHR13812:SF19">
    <property type="entry name" value="KETIMINE REDUCTASE MU-CRYSTALLIN"/>
    <property type="match status" value="1"/>
</dbReference>
<dbReference type="OrthoDB" id="9792005at2"/>
<evidence type="ECO:0008006" key="3">
    <source>
        <dbReference type="Google" id="ProtNLM"/>
    </source>
</evidence>
<reference evidence="1 2" key="1">
    <citation type="submission" date="2017-08" db="EMBL/GenBank/DDBJ databases">
        <title>Virgibacillus indicus sp. nov. and Virgibacillus profoundi sp. nov, two moderately halophilic bacteria isolated from marine sediment by using the Microfluidic Streak Plate.</title>
        <authorList>
            <person name="Xu B."/>
            <person name="Hu B."/>
            <person name="Wang J."/>
            <person name="Zhu Y."/>
            <person name="Huang L."/>
            <person name="Du W."/>
            <person name="Huang Y."/>
        </authorList>
    </citation>
    <scope>NUCLEOTIDE SEQUENCE [LARGE SCALE GENOMIC DNA]</scope>
    <source>
        <strain evidence="1 2">IO3-P2-C2</strain>
    </source>
</reference>
<dbReference type="Gene3D" id="3.40.50.720">
    <property type="entry name" value="NAD(P)-binding Rossmann-like Domain"/>
    <property type="match status" value="1"/>
</dbReference>
<gene>
    <name evidence="1" type="ORF">CIL03_04925</name>
</gene>
<dbReference type="InterPro" id="IPR023401">
    <property type="entry name" value="ODC_N"/>
</dbReference>
<dbReference type="GO" id="GO:0005737">
    <property type="term" value="C:cytoplasm"/>
    <property type="evidence" value="ECO:0007669"/>
    <property type="project" value="TreeGrafter"/>
</dbReference>